<gene>
    <name evidence="3" type="ORF">AB6A40_000628</name>
</gene>
<keyword evidence="4" id="KW-1185">Reference proteome</keyword>
<dbReference type="PANTHER" id="PTHR22437">
    <property type="entry name" value="WINGED HELIX DOMAIN-CONTAINING PROTEIN"/>
    <property type="match status" value="1"/>
</dbReference>
<dbReference type="PANTHER" id="PTHR22437:SF0">
    <property type="entry name" value="FI21431P1"/>
    <property type="match status" value="1"/>
</dbReference>
<protein>
    <recommendedName>
        <fullName evidence="2">Winged helix Storkhead-box1 domain-containing protein</fullName>
    </recommendedName>
</protein>
<reference evidence="3 4" key="1">
    <citation type="submission" date="2024-08" db="EMBL/GenBank/DDBJ databases">
        <title>Gnathostoma spinigerum genome.</title>
        <authorList>
            <person name="Gonzalez-Bertolin B."/>
            <person name="Monzon S."/>
            <person name="Zaballos A."/>
            <person name="Jimenez P."/>
            <person name="Dekumyoy P."/>
            <person name="Varona S."/>
            <person name="Cuesta I."/>
            <person name="Sumanam S."/>
            <person name="Adisakwattana P."/>
            <person name="Gasser R.B."/>
            <person name="Hernandez-Gonzalez A."/>
            <person name="Young N.D."/>
            <person name="Perteguer M.J."/>
        </authorList>
    </citation>
    <scope>NUCLEOTIDE SEQUENCE [LARGE SCALE GENOMIC DNA]</scope>
    <source>
        <strain evidence="3">AL3</strain>
        <tissue evidence="3">Liver</tissue>
    </source>
</reference>
<dbReference type="AlphaFoldDB" id="A0ABD6E2G6"/>
<organism evidence="3 4">
    <name type="scientific">Gnathostoma spinigerum</name>
    <dbReference type="NCBI Taxonomy" id="75299"/>
    <lineage>
        <taxon>Eukaryota</taxon>
        <taxon>Metazoa</taxon>
        <taxon>Ecdysozoa</taxon>
        <taxon>Nematoda</taxon>
        <taxon>Chromadorea</taxon>
        <taxon>Rhabditida</taxon>
        <taxon>Spirurina</taxon>
        <taxon>Gnathostomatomorpha</taxon>
        <taxon>Gnathostomatoidea</taxon>
        <taxon>Gnathostomatidae</taxon>
        <taxon>Gnathostoma</taxon>
    </lineage>
</organism>
<accession>A0ABD6E2G6</accession>
<evidence type="ECO:0000256" key="1">
    <source>
        <dbReference type="SAM" id="MobiDB-lite"/>
    </source>
</evidence>
<name>A0ABD6E2G6_9BILA</name>
<evidence type="ECO:0000313" key="4">
    <source>
        <dbReference type="Proteomes" id="UP001608902"/>
    </source>
</evidence>
<sequence>MSLPISTQCLAIVFQTSSLKTKSGHKIFESFVEENRSCFWNLELVEAVLNLEYVGFMRPGTLFVSSSSHHHLNALRSAWARRILKPARGFIIVSFGDIGGIEIQEVEQLHFVPLADIVCDAVARLNRIGRPATLDSLRSEIGTTCSTVSMPSGEMIRQTISSLKHTGLLYSMGDHLFLSLPASAPYHTLKPQLKCTVECQTGKSIIDGNDPTDDHLPSEVTSKNKKGIFARLFNRKSSPAKTSVKRSRPKTFSAQFPPPEWICNPNLLTKEINPYQTDKLQTKRYCTFAENLCDEVEVRRSSRVRRHRRGERHLSSSSECLNYGPIDPPECLPEFADAEVVEDLTHRRKRLSKRRDERFAITHHRQQPARTSTPVGKGSDSAYSVSPIITETSVVSKDKYSSWSGSELPNADCVGSSAEHTYINIETNNEKTHFEDVTQVEKALQTSLHVTNL</sequence>
<feature type="region of interest" description="Disordered" evidence="1">
    <location>
        <begin position="363"/>
        <end position="383"/>
    </location>
</feature>
<evidence type="ECO:0000259" key="2">
    <source>
        <dbReference type="Pfam" id="PF10264"/>
    </source>
</evidence>
<dbReference type="Proteomes" id="UP001608902">
    <property type="component" value="Unassembled WGS sequence"/>
</dbReference>
<dbReference type="Pfam" id="PF10264">
    <property type="entry name" value="WHD_Storkhead"/>
    <property type="match status" value="1"/>
</dbReference>
<dbReference type="InterPro" id="IPR019391">
    <property type="entry name" value="Storkhead-box_WHD"/>
</dbReference>
<dbReference type="InterPro" id="IPR040126">
    <property type="entry name" value="STOX1/2"/>
</dbReference>
<dbReference type="EMBL" id="JBGFUD010000185">
    <property type="protein sequence ID" value="MFH4973919.1"/>
    <property type="molecule type" value="Genomic_DNA"/>
</dbReference>
<feature type="domain" description="Winged helix Storkhead-box1" evidence="2">
    <location>
        <begin position="103"/>
        <end position="181"/>
    </location>
</feature>
<comment type="caution">
    <text evidence="3">The sequence shown here is derived from an EMBL/GenBank/DDBJ whole genome shotgun (WGS) entry which is preliminary data.</text>
</comment>
<evidence type="ECO:0000313" key="3">
    <source>
        <dbReference type="EMBL" id="MFH4973919.1"/>
    </source>
</evidence>
<proteinExistence type="predicted"/>